<sequence>MHRRTFLTRTLTGAALAAVPLTTVLSSQASAAEKRVTSLGALQQAINAAAPGDRIVLADGTYTVPAGSALTVSGKNGTTSAPITIVSATRGGAVLQGERGFVFSDSSDIVVSGFAFRQSTTLEIPESCSRIRLTRNDFRFAEVSGLYWVVVRADDTKIDRNHFHHKATAGIFVVLDGPTGSTALAQRLHLFKNHFSDHSFTGTNGGEPIRLGVSGRALSSAHALVESNLFERCDGDPETISVKSSDNTVRHNTIRDSRGGIVLRHGNRSTVDGNYLLAGGEGVRIYGNDHLVVNNYLSGLSGRALVIGSGTTRDHHAGETTDERRGNDACDRAVIAHNTLLHNAGTLSGEDREHEPRGVVVADNLLVGNVGSLVAMGRTSGFTWQSNLLWGGAVDGTIPSGGYTRADPLLRQASDGVFRLSPGSPAIGAATLTGPVVGEDIDGHSRGTTRDIGADEYTTLTPLRRPLTPADVGPNAS</sequence>
<dbReference type="InterPro" id="IPR011050">
    <property type="entry name" value="Pectin_lyase_fold/virulence"/>
</dbReference>
<feature type="chain" id="PRO_5045812729" evidence="1">
    <location>
        <begin position="32"/>
        <end position="477"/>
    </location>
</feature>
<dbReference type="NCBIfam" id="TIGR03804">
    <property type="entry name" value="para_beta_helix"/>
    <property type="match status" value="1"/>
</dbReference>
<dbReference type="Gene3D" id="2.160.20.10">
    <property type="entry name" value="Single-stranded right-handed beta-helix, Pectin lyase-like"/>
    <property type="match status" value="1"/>
</dbReference>
<feature type="signal peptide" evidence="1">
    <location>
        <begin position="1"/>
        <end position="31"/>
    </location>
</feature>
<name>A0ABW6Y8T8_9ACTN</name>
<dbReference type="InterPro" id="IPR006626">
    <property type="entry name" value="PbH1"/>
</dbReference>
<dbReference type="Proteomes" id="UP001603013">
    <property type="component" value="Unassembled WGS sequence"/>
</dbReference>
<dbReference type="InterPro" id="IPR022441">
    <property type="entry name" value="Para_beta_helix_rpt-2"/>
</dbReference>
<gene>
    <name evidence="2" type="ORF">ACF05T_07680</name>
</gene>
<evidence type="ECO:0000313" key="3">
    <source>
        <dbReference type="Proteomes" id="UP001603013"/>
    </source>
</evidence>
<keyword evidence="1" id="KW-0732">Signal</keyword>
<proteinExistence type="predicted"/>
<protein>
    <submittedName>
        <fullName evidence="2">Chondroitinase-B domain-containing protein</fullName>
    </submittedName>
</protein>
<reference evidence="2 3" key="1">
    <citation type="submission" date="2024-10" db="EMBL/GenBank/DDBJ databases">
        <title>The Natural Products Discovery Center: Release of the First 8490 Sequenced Strains for Exploring Actinobacteria Biosynthetic Diversity.</title>
        <authorList>
            <person name="Kalkreuter E."/>
            <person name="Kautsar S.A."/>
            <person name="Yang D."/>
            <person name="Bader C.D."/>
            <person name="Teijaro C.N."/>
            <person name="Fluegel L."/>
            <person name="Davis C.M."/>
            <person name="Simpson J.R."/>
            <person name="Lauterbach L."/>
            <person name="Steele A.D."/>
            <person name="Gui C."/>
            <person name="Meng S."/>
            <person name="Li G."/>
            <person name="Viehrig K."/>
            <person name="Ye F."/>
            <person name="Su P."/>
            <person name="Kiefer A.F."/>
            <person name="Nichols A."/>
            <person name="Cepeda A.J."/>
            <person name="Yan W."/>
            <person name="Fan B."/>
            <person name="Jiang Y."/>
            <person name="Adhikari A."/>
            <person name="Zheng C.-J."/>
            <person name="Schuster L."/>
            <person name="Cowan T.M."/>
            <person name="Smanski M.J."/>
            <person name="Chevrette M.G."/>
            <person name="De Carvalho L.P.S."/>
            <person name="Shen B."/>
        </authorList>
    </citation>
    <scope>NUCLEOTIDE SEQUENCE [LARGE SCALE GENOMIC DNA]</scope>
    <source>
        <strain evidence="2 3">NPDC015755</strain>
    </source>
</reference>
<dbReference type="RefSeq" id="WP_391933565.1">
    <property type="nucleotide sequence ID" value="NZ_JBIBSM010000003.1"/>
</dbReference>
<dbReference type="Pfam" id="PF14592">
    <property type="entry name" value="Chondroitinas_B"/>
    <property type="match status" value="1"/>
</dbReference>
<accession>A0ABW6Y8T8</accession>
<keyword evidence="3" id="KW-1185">Reference proteome</keyword>
<dbReference type="PROSITE" id="PS51318">
    <property type="entry name" value="TAT"/>
    <property type="match status" value="1"/>
</dbReference>
<dbReference type="InterPro" id="IPR012334">
    <property type="entry name" value="Pectin_lyas_fold"/>
</dbReference>
<evidence type="ECO:0000313" key="2">
    <source>
        <dbReference type="EMBL" id="MFF8275981.1"/>
    </source>
</evidence>
<dbReference type="SMART" id="SM00710">
    <property type="entry name" value="PbH1"/>
    <property type="match status" value="6"/>
</dbReference>
<evidence type="ECO:0000256" key="1">
    <source>
        <dbReference type="SAM" id="SignalP"/>
    </source>
</evidence>
<dbReference type="InterPro" id="IPR039513">
    <property type="entry name" value="PL-6"/>
</dbReference>
<dbReference type="SUPFAM" id="SSF51126">
    <property type="entry name" value="Pectin lyase-like"/>
    <property type="match status" value="1"/>
</dbReference>
<comment type="caution">
    <text evidence="2">The sequence shown here is derived from an EMBL/GenBank/DDBJ whole genome shotgun (WGS) entry which is preliminary data.</text>
</comment>
<organism evidence="2 3">
    <name type="scientific">Streptomyces lateritius</name>
    <dbReference type="NCBI Taxonomy" id="67313"/>
    <lineage>
        <taxon>Bacteria</taxon>
        <taxon>Bacillati</taxon>
        <taxon>Actinomycetota</taxon>
        <taxon>Actinomycetes</taxon>
        <taxon>Kitasatosporales</taxon>
        <taxon>Streptomycetaceae</taxon>
        <taxon>Streptomyces</taxon>
    </lineage>
</organism>
<dbReference type="CDD" id="cd14251">
    <property type="entry name" value="PL-6"/>
    <property type="match status" value="1"/>
</dbReference>
<dbReference type="EMBL" id="JBIBSM010000003">
    <property type="protein sequence ID" value="MFF8275981.1"/>
    <property type="molecule type" value="Genomic_DNA"/>
</dbReference>
<dbReference type="InterPro" id="IPR006311">
    <property type="entry name" value="TAT_signal"/>
</dbReference>